<dbReference type="PROSITE" id="PS00518">
    <property type="entry name" value="ZF_RING_1"/>
    <property type="match status" value="1"/>
</dbReference>
<feature type="domain" description="RING-type" evidence="6">
    <location>
        <begin position="7"/>
        <end position="46"/>
    </location>
</feature>
<evidence type="ECO:0000256" key="2">
    <source>
        <dbReference type="ARBA" id="ARBA00022771"/>
    </source>
</evidence>
<evidence type="ECO:0000256" key="1">
    <source>
        <dbReference type="ARBA" id="ARBA00022723"/>
    </source>
</evidence>
<keyword evidence="3" id="KW-0862">Zinc</keyword>
<evidence type="ECO:0000256" key="5">
    <source>
        <dbReference type="SAM" id="MobiDB-lite"/>
    </source>
</evidence>
<evidence type="ECO:0000313" key="7">
    <source>
        <dbReference type="EMBL" id="CAE2194932.1"/>
    </source>
</evidence>
<evidence type="ECO:0000256" key="3">
    <source>
        <dbReference type="ARBA" id="ARBA00022833"/>
    </source>
</evidence>
<keyword evidence="2 4" id="KW-0863">Zinc-finger</keyword>
<dbReference type="InterPro" id="IPR017907">
    <property type="entry name" value="Znf_RING_CS"/>
</dbReference>
<dbReference type="GO" id="GO:0005634">
    <property type="term" value="C:nucleus"/>
    <property type="evidence" value="ECO:0007669"/>
    <property type="project" value="TreeGrafter"/>
</dbReference>
<dbReference type="PANTHER" id="PTHR16079:SF4">
    <property type="entry name" value="E3 UBIQUITIN-PROTEIN LIGASE CHFR"/>
    <property type="match status" value="1"/>
</dbReference>
<dbReference type="SUPFAM" id="SSF57850">
    <property type="entry name" value="RING/U-box"/>
    <property type="match status" value="1"/>
</dbReference>
<protein>
    <recommendedName>
        <fullName evidence="6">RING-type domain-containing protein</fullName>
    </recommendedName>
</protein>
<evidence type="ECO:0000259" key="6">
    <source>
        <dbReference type="PROSITE" id="PS50089"/>
    </source>
</evidence>
<dbReference type="Gene3D" id="3.30.40.10">
    <property type="entry name" value="Zinc/RING finger domain, C3HC4 (zinc finger)"/>
    <property type="match status" value="1"/>
</dbReference>
<dbReference type="SMART" id="SM00184">
    <property type="entry name" value="RING"/>
    <property type="match status" value="1"/>
</dbReference>
<proteinExistence type="predicted"/>
<organism evidence="7">
    <name type="scientific">Prymnesium polylepis</name>
    <dbReference type="NCBI Taxonomy" id="72548"/>
    <lineage>
        <taxon>Eukaryota</taxon>
        <taxon>Haptista</taxon>
        <taxon>Haptophyta</taxon>
        <taxon>Prymnesiophyceae</taxon>
        <taxon>Prymnesiales</taxon>
        <taxon>Prymnesiaceae</taxon>
        <taxon>Prymnesium</taxon>
    </lineage>
</organism>
<feature type="compositionally biased region" description="Acidic residues" evidence="5">
    <location>
        <begin position="108"/>
        <end position="123"/>
    </location>
</feature>
<dbReference type="InterPro" id="IPR052256">
    <property type="entry name" value="E3_ubiquitin-ligase_CHFR"/>
</dbReference>
<keyword evidence="1" id="KW-0479">Metal-binding</keyword>
<dbReference type="InterPro" id="IPR013083">
    <property type="entry name" value="Znf_RING/FYVE/PHD"/>
</dbReference>
<reference evidence="7" key="1">
    <citation type="submission" date="2021-01" db="EMBL/GenBank/DDBJ databases">
        <authorList>
            <person name="Corre E."/>
            <person name="Pelletier E."/>
            <person name="Niang G."/>
            <person name="Scheremetjew M."/>
            <person name="Finn R."/>
            <person name="Kale V."/>
            <person name="Holt S."/>
            <person name="Cochrane G."/>
            <person name="Meng A."/>
            <person name="Brown T."/>
            <person name="Cohen L."/>
        </authorList>
    </citation>
    <scope>NUCLEOTIDE SEQUENCE</scope>
    <source>
        <strain evidence="7">UIO037</strain>
    </source>
</reference>
<name>A0A7S4HCC8_9EUKA</name>
<dbReference type="GO" id="GO:0008270">
    <property type="term" value="F:zinc ion binding"/>
    <property type="evidence" value="ECO:0007669"/>
    <property type="project" value="UniProtKB-KW"/>
</dbReference>
<dbReference type="GO" id="GO:0006511">
    <property type="term" value="P:ubiquitin-dependent protein catabolic process"/>
    <property type="evidence" value="ECO:0007669"/>
    <property type="project" value="TreeGrafter"/>
</dbReference>
<gene>
    <name evidence="7" type="ORF">CPOL0286_LOCUS285</name>
</gene>
<dbReference type="PROSITE" id="PS50089">
    <property type="entry name" value="ZF_RING_2"/>
    <property type="match status" value="1"/>
</dbReference>
<dbReference type="AlphaFoldDB" id="A0A7S4HCC8"/>
<sequence length="218" mass="24071">MEASITCGICQDVMYRAVALQPCLHSFCGACYSEWMNVKGDCPECRADVRVVSRNHTLNGIIEDFFKTNPSKARSPDEMARMTAADKVGTEPLRVARSGQRKRRRQADDDDSDDDSGDDDDDPQAPAAPPAESLSEYAARVRAEAQQRGLSRCECCRRGRLASLLQTLGDHCPLTFPESAMGNSYERNALRGALCKALEPLCCRTPILSRVQAWMHAV</sequence>
<evidence type="ECO:0000256" key="4">
    <source>
        <dbReference type="PROSITE-ProRule" id="PRU00175"/>
    </source>
</evidence>
<feature type="region of interest" description="Disordered" evidence="5">
    <location>
        <begin position="69"/>
        <end position="134"/>
    </location>
</feature>
<dbReference type="InterPro" id="IPR001841">
    <property type="entry name" value="Znf_RING"/>
</dbReference>
<dbReference type="Pfam" id="PF13923">
    <property type="entry name" value="zf-C3HC4_2"/>
    <property type="match status" value="1"/>
</dbReference>
<dbReference type="EMBL" id="HBKO01000521">
    <property type="protein sequence ID" value="CAE2194932.1"/>
    <property type="molecule type" value="Transcribed_RNA"/>
</dbReference>
<dbReference type="FunFam" id="3.30.40.10:FF:000203">
    <property type="entry name" value="E3 ubiquitin-protein ligase CHFR isoform X1"/>
    <property type="match status" value="1"/>
</dbReference>
<dbReference type="GO" id="GO:0004842">
    <property type="term" value="F:ubiquitin-protein transferase activity"/>
    <property type="evidence" value="ECO:0007669"/>
    <property type="project" value="TreeGrafter"/>
</dbReference>
<accession>A0A7S4HCC8</accession>
<dbReference type="GO" id="GO:0016567">
    <property type="term" value="P:protein ubiquitination"/>
    <property type="evidence" value="ECO:0007669"/>
    <property type="project" value="TreeGrafter"/>
</dbReference>
<dbReference type="PANTHER" id="PTHR16079">
    <property type="entry name" value="UBIQUITIN LIGASE PROTEIN CHFR"/>
    <property type="match status" value="1"/>
</dbReference>